<evidence type="ECO:0000313" key="2">
    <source>
        <dbReference type="EMBL" id="KAK9667762.1"/>
    </source>
</evidence>
<protein>
    <recommendedName>
        <fullName evidence="1">Endonuclease/exonuclease/phosphatase domain-containing protein</fullName>
    </recommendedName>
</protein>
<dbReference type="PANTHER" id="PTHR33710">
    <property type="entry name" value="BNAC02G09200D PROTEIN"/>
    <property type="match status" value="1"/>
</dbReference>
<dbReference type="Proteomes" id="UP001443914">
    <property type="component" value="Unassembled WGS sequence"/>
</dbReference>
<sequence>MIVCAWNVRGCNSPLKLKEVSDLLRSRRIDVMGILETRIHELNSSRLIRSFFGGLAVFCSYNDQRKGRIWLVWNPRTVSVLPMSSCSQLVHCHVLHHDTQSSFHCTFVYANNDPSVRLELWDNLCSLSSTVQEWLVLGDFNVIRDISERLSSSPPNLDDILVFNNCLLHCGLMDLQSSGCEFTWTNKQDGAARVWSKLDRAMVNNLWLAKFSSTFANFLPAGVSDHSPTLVTVLAEDLHPHRFSFLNCWSSMPGYHTLVQDCWGKHVTGSAISKLLARLRNVRDGLRSFHKANTLGLHRRLNQAKANLDSCSFSLQTNPSCPILLQNHQVAFSSYLKLKQAEISMLAQRAKADKIINNDSNSHVFHARIKERYHTQVIGDIVDHNGVHRSGSAQVVEGFLSFYQHLLGTSVAVHDLDSYISEAPFVNPSDWSGLTGEVQVEEVKSALFSIDVNSSPGFDGFSSGFFISSWHLIGIDLCSAIKEFFRTVRMPKQLNTTLLTLVPKKKVVKNVQDFRPIACCSVIYKVISKILANRMQLLLPLLIGQEQAAFIKGGIFLTMCFFLNT</sequence>
<dbReference type="PANTHER" id="PTHR33710:SF64">
    <property type="entry name" value="ENDONUCLEASE_EXONUCLEASE_PHOSPHATASE DOMAIN-CONTAINING PROTEIN"/>
    <property type="match status" value="1"/>
</dbReference>
<accession>A0AAW1GVI3</accession>
<reference evidence="2" key="1">
    <citation type="submission" date="2024-03" db="EMBL/GenBank/DDBJ databases">
        <title>WGS assembly of Saponaria officinalis var. Norfolk2.</title>
        <authorList>
            <person name="Jenkins J."/>
            <person name="Shu S."/>
            <person name="Grimwood J."/>
            <person name="Barry K."/>
            <person name="Goodstein D."/>
            <person name="Schmutz J."/>
            <person name="Leebens-Mack J."/>
            <person name="Osbourn A."/>
        </authorList>
    </citation>
    <scope>NUCLEOTIDE SEQUENCE [LARGE SCALE GENOMIC DNA]</scope>
    <source>
        <strain evidence="2">JIC</strain>
    </source>
</reference>
<gene>
    <name evidence="2" type="ORF">RND81_13G009700</name>
</gene>
<evidence type="ECO:0000259" key="1">
    <source>
        <dbReference type="Pfam" id="PF03372"/>
    </source>
</evidence>
<dbReference type="EMBL" id="JBDFQZ010000013">
    <property type="protein sequence ID" value="KAK9667762.1"/>
    <property type="molecule type" value="Genomic_DNA"/>
</dbReference>
<comment type="caution">
    <text evidence="2">The sequence shown here is derived from an EMBL/GenBank/DDBJ whole genome shotgun (WGS) entry which is preliminary data.</text>
</comment>
<dbReference type="InterPro" id="IPR036691">
    <property type="entry name" value="Endo/exonu/phosph_ase_sf"/>
</dbReference>
<name>A0AAW1GVI3_SAPOF</name>
<proteinExistence type="predicted"/>
<dbReference type="SUPFAM" id="SSF56219">
    <property type="entry name" value="DNase I-like"/>
    <property type="match status" value="1"/>
</dbReference>
<evidence type="ECO:0000313" key="3">
    <source>
        <dbReference type="Proteomes" id="UP001443914"/>
    </source>
</evidence>
<dbReference type="AlphaFoldDB" id="A0AAW1GVI3"/>
<dbReference type="GO" id="GO:0003824">
    <property type="term" value="F:catalytic activity"/>
    <property type="evidence" value="ECO:0007669"/>
    <property type="project" value="InterPro"/>
</dbReference>
<keyword evidence="3" id="KW-1185">Reference proteome</keyword>
<dbReference type="Gene3D" id="3.60.10.10">
    <property type="entry name" value="Endonuclease/exonuclease/phosphatase"/>
    <property type="match status" value="1"/>
</dbReference>
<dbReference type="Pfam" id="PF03372">
    <property type="entry name" value="Exo_endo_phos"/>
    <property type="match status" value="1"/>
</dbReference>
<dbReference type="InterPro" id="IPR005135">
    <property type="entry name" value="Endo/exonuclease/phosphatase"/>
</dbReference>
<feature type="domain" description="Endonuclease/exonuclease/phosphatase" evidence="1">
    <location>
        <begin position="5"/>
        <end position="226"/>
    </location>
</feature>
<organism evidence="2 3">
    <name type="scientific">Saponaria officinalis</name>
    <name type="common">Common soapwort</name>
    <name type="synonym">Lychnis saponaria</name>
    <dbReference type="NCBI Taxonomy" id="3572"/>
    <lineage>
        <taxon>Eukaryota</taxon>
        <taxon>Viridiplantae</taxon>
        <taxon>Streptophyta</taxon>
        <taxon>Embryophyta</taxon>
        <taxon>Tracheophyta</taxon>
        <taxon>Spermatophyta</taxon>
        <taxon>Magnoliopsida</taxon>
        <taxon>eudicotyledons</taxon>
        <taxon>Gunneridae</taxon>
        <taxon>Pentapetalae</taxon>
        <taxon>Caryophyllales</taxon>
        <taxon>Caryophyllaceae</taxon>
        <taxon>Caryophylleae</taxon>
        <taxon>Saponaria</taxon>
    </lineage>
</organism>